<evidence type="ECO:0000313" key="1">
    <source>
        <dbReference type="EMBL" id="MCD7461733.1"/>
    </source>
</evidence>
<proteinExistence type="predicted"/>
<gene>
    <name evidence="1" type="ORF">HAX54_046912</name>
</gene>
<evidence type="ECO:0000313" key="2">
    <source>
        <dbReference type="Proteomes" id="UP000823775"/>
    </source>
</evidence>
<reference evidence="1 2" key="1">
    <citation type="journal article" date="2021" name="BMC Genomics">
        <title>Datura genome reveals duplications of psychoactive alkaloid biosynthetic genes and high mutation rate following tissue culture.</title>
        <authorList>
            <person name="Rajewski A."/>
            <person name="Carter-House D."/>
            <person name="Stajich J."/>
            <person name="Litt A."/>
        </authorList>
    </citation>
    <scope>NUCLEOTIDE SEQUENCE [LARGE SCALE GENOMIC DNA]</scope>
    <source>
        <strain evidence="1">AR-01</strain>
    </source>
</reference>
<keyword evidence="2" id="KW-1185">Reference proteome</keyword>
<dbReference type="Proteomes" id="UP000823775">
    <property type="component" value="Unassembled WGS sequence"/>
</dbReference>
<accession>A0ABS8SSK8</accession>
<organism evidence="1 2">
    <name type="scientific">Datura stramonium</name>
    <name type="common">Jimsonweed</name>
    <name type="synonym">Common thornapple</name>
    <dbReference type="NCBI Taxonomy" id="4076"/>
    <lineage>
        <taxon>Eukaryota</taxon>
        <taxon>Viridiplantae</taxon>
        <taxon>Streptophyta</taxon>
        <taxon>Embryophyta</taxon>
        <taxon>Tracheophyta</taxon>
        <taxon>Spermatophyta</taxon>
        <taxon>Magnoliopsida</taxon>
        <taxon>eudicotyledons</taxon>
        <taxon>Gunneridae</taxon>
        <taxon>Pentapetalae</taxon>
        <taxon>asterids</taxon>
        <taxon>lamiids</taxon>
        <taxon>Solanales</taxon>
        <taxon>Solanaceae</taxon>
        <taxon>Solanoideae</taxon>
        <taxon>Datureae</taxon>
        <taxon>Datura</taxon>
    </lineage>
</organism>
<protein>
    <submittedName>
        <fullName evidence="1">Uncharacterized protein</fullName>
    </submittedName>
</protein>
<name>A0ABS8SSK8_DATST</name>
<sequence length="169" mass="19374">MREANSSNHTVTMTRRISQKPLGKKFTDVFSEWTQLKLIFPFAKAGIAGEETDKNTNYSTYKTNQMEGSQQLEILLLDGTVYSAIENDLNWNLDELDQVSFKWTLQKYSIAAYRLLKDVLHAITKEEGAEQGRRYDQTKNKFSARKKTSNSIGYKLPDYTVNKSVVIST</sequence>
<comment type="caution">
    <text evidence="1">The sequence shown here is derived from an EMBL/GenBank/DDBJ whole genome shotgun (WGS) entry which is preliminary data.</text>
</comment>
<dbReference type="EMBL" id="JACEIK010000749">
    <property type="protein sequence ID" value="MCD7461733.1"/>
    <property type="molecule type" value="Genomic_DNA"/>
</dbReference>